<dbReference type="Pfam" id="PF01081">
    <property type="entry name" value="Aldolase"/>
    <property type="match status" value="1"/>
</dbReference>
<gene>
    <name evidence="6" type="ORF">IAG03_06745</name>
</gene>
<evidence type="ECO:0000256" key="1">
    <source>
        <dbReference type="ARBA" id="ARBA00004761"/>
    </source>
</evidence>
<dbReference type="GO" id="GO:0016829">
    <property type="term" value="F:lyase activity"/>
    <property type="evidence" value="ECO:0007669"/>
    <property type="project" value="UniProtKB-KW"/>
</dbReference>
<dbReference type="PANTHER" id="PTHR30246:SF1">
    <property type="entry name" value="2-DEHYDRO-3-DEOXY-6-PHOSPHOGALACTONATE ALDOLASE-RELATED"/>
    <property type="match status" value="1"/>
</dbReference>
<comment type="similarity">
    <text evidence="2">Belongs to the KHG/KDPG aldolase family.</text>
</comment>
<protein>
    <submittedName>
        <fullName evidence="6">Bifunctional 4-hydroxy-2-oxoglutarate aldolase/2-dehydro-3-deoxy-phosphogluconate aldolase</fullName>
    </submittedName>
</protein>
<keyword evidence="7" id="KW-1185">Reference proteome</keyword>
<evidence type="ECO:0000256" key="3">
    <source>
        <dbReference type="ARBA" id="ARBA00011233"/>
    </source>
</evidence>
<accession>A0A926HSS1</accession>
<dbReference type="CDD" id="cd00452">
    <property type="entry name" value="KDPG_aldolase"/>
    <property type="match status" value="1"/>
</dbReference>
<organism evidence="6 7">
    <name type="scientific">Yeguia hominis</name>
    <dbReference type="NCBI Taxonomy" id="2763662"/>
    <lineage>
        <taxon>Bacteria</taxon>
        <taxon>Bacillati</taxon>
        <taxon>Bacillota</taxon>
        <taxon>Clostridia</taxon>
        <taxon>Eubacteriales</taxon>
        <taxon>Yeguiaceae</taxon>
        <taxon>Yeguia</taxon>
    </lineage>
</organism>
<evidence type="ECO:0000313" key="6">
    <source>
        <dbReference type="EMBL" id="MBC8533706.1"/>
    </source>
</evidence>
<dbReference type="EMBL" id="JACRSN010000008">
    <property type="protein sequence ID" value="MBC8533706.1"/>
    <property type="molecule type" value="Genomic_DNA"/>
</dbReference>
<evidence type="ECO:0000313" key="7">
    <source>
        <dbReference type="Proteomes" id="UP000651482"/>
    </source>
</evidence>
<sequence>MDAMKKRVIEAIARYKLIAVIRGISEDEILGIAQALYQGGIRLAEVAFDAAGNTPDIITASMIRRVRERFGAEFFVGAGTVLTPEQVQCAKAGGAEYVISPDVNPEVIRATAAAGMVSIPGALTPSEMQLAHRCGADFVKVFPAGNLGSDYIRAVRSPLSHIRLLAVGGIHKENLGEYLHAGACGIAINSNIIKKELVAKKDYAAISALAQEFVQAVEACC</sequence>
<keyword evidence="5" id="KW-0119">Carbohydrate metabolism</keyword>
<comment type="subunit">
    <text evidence="3">Homotrimer.</text>
</comment>
<dbReference type="Proteomes" id="UP000651482">
    <property type="component" value="Unassembled WGS sequence"/>
</dbReference>
<dbReference type="PANTHER" id="PTHR30246">
    <property type="entry name" value="2-KETO-3-DEOXY-6-PHOSPHOGLUCONATE ALDOLASE"/>
    <property type="match status" value="1"/>
</dbReference>
<dbReference type="Gene3D" id="3.20.20.70">
    <property type="entry name" value="Aldolase class I"/>
    <property type="match status" value="1"/>
</dbReference>
<dbReference type="RefSeq" id="WP_249319324.1">
    <property type="nucleotide sequence ID" value="NZ_JACRSN010000008.1"/>
</dbReference>
<evidence type="ECO:0000256" key="2">
    <source>
        <dbReference type="ARBA" id="ARBA00006906"/>
    </source>
</evidence>
<evidence type="ECO:0000256" key="4">
    <source>
        <dbReference type="ARBA" id="ARBA00023239"/>
    </source>
</evidence>
<dbReference type="InterPro" id="IPR013785">
    <property type="entry name" value="Aldolase_TIM"/>
</dbReference>
<dbReference type="SUPFAM" id="SSF51569">
    <property type="entry name" value="Aldolase"/>
    <property type="match status" value="1"/>
</dbReference>
<name>A0A926HSS1_9FIRM</name>
<dbReference type="AlphaFoldDB" id="A0A926HSS1"/>
<reference evidence="6" key="1">
    <citation type="submission" date="2020-08" db="EMBL/GenBank/DDBJ databases">
        <title>Genome public.</title>
        <authorList>
            <person name="Liu C."/>
            <person name="Sun Q."/>
        </authorList>
    </citation>
    <scope>NUCLEOTIDE SEQUENCE</scope>
    <source>
        <strain evidence="6">NSJ-40</strain>
    </source>
</reference>
<comment type="pathway">
    <text evidence="1">Carbohydrate acid metabolism.</text>
</comment>
<dbReference type="InterPro" id="IPR000887">
    <property type="entry name" value="Aldlse_KDPG_KHG"/>
</dbReference>
<proteinExistence type="inferred from homology"/>
<evidence type="ECO:0000256" key="5">
    <source>
        <dbReference type="ARBA" id="ARBA00023277"/>
    </source>
</evidence>
<dbReference type="NCBIfam" id="TIGR01182">
    <property type="entry name" value="eda"/>
    <property type="match status" value="1"/>
</dbReference>
<comment type="caution">
    <text evidence="6">The sequence shown here is derived from an EMBL/GenBank/DDBJ whole genome shotgun (WGS) entry which is preliminary data.</text>
</comment>
<keyword evidence="4" id="KW-0456">Lyase</keyword>